<dbReference type="Pfam" id="PF13495">
    <property type="entry name" value="Phage_int_SAM_4"/>
    <property type="match status" value="1"/>
</dbReference>
<dbReference type="SUPFAM" id="SSF56349">
    <property type="entry name" value="DNA breaking-rejoining enzymes"/>
    <property type="match status" value="1"/>
</dbReference>
<evidence type="ECO:0000256" key="5">
    <source>
        <dbReference type="PROSITE-ProRule" id="PRU01248"/>
    </source>
</evidence>
<keyword evidence="2" id="KW-0229">DNA integration</keyword>
<evidence type="ECO:0000259" key="7">
    <source>
        <dbReference type="PROSITE" id="PS51900"/>
    </source>
</evidence>
<dbReference type="Proteomes" id="UP000199513">
    <property type="component" value="Unassembled WGS sequence"/>
</dbReference>
<dbReference type="Gene3D" id="1.10.443.10">
    <property type="entry name" value="Intergrase catalytic core"/>
    <property type="match status" value="1"/>
</dbReference>
<dbReference type="GO" id="GO:0015074">
    <property type="term" value="P:DNA integration"/>
    <property type="evidence" value="ECO:0007669"/>
    <property type="project" value="UniProtKB-KW"/>
</dbReference>
<dbReference type="InterPro" id="IPR050090">
    <property type="entry name" value="Tyrosine_recombinase_XerCD"/>
</dbReference>
<dbReference type="InterPro" id="IPR002104">
    <property type="entry name" value="Integrase_catalytic"/>
</dbReference>
<dbReference type="PANTHER" id="PTHR30349:SF64">
    <property type="entry name" value="PROPHAGE INTEGRASE INTD-RELATED"/>
    <property type="match status" value="1"/>
</dbReference>
<evidence type="ECO:0000256" key="2">
    <source>
        <dbReference type="ARBA" id="ARBA00022908"/>
    </source>
</evidence>
<evidence type="ECO:0000256" key="1">
    <source>
        <dbReference type="ARBA" id="ARBA00008857"/>
    </source>
</evidence>
<dbReference type="GO" id="GO:0003677">
    <property type="term" value="F:DNA binding"/>
    <property type="evidence" value="ECO:0007669"/>
    <property type="project" value="UniProtKB-UniRule"/>
</dbReference>
<dbReference type="EMBL" id="FONY01000001">
    <property type="protein sequence ID" value="SFE44849.1"/>
    <property type="molecule type" value="Genomic_DNA"/>
</dbReference>
<dbReference type="Pfam" id="PF00589">
    <property type="entry name" value="Phage_integrase"/>
    <property type="match status" value="1"/>
</dbReference>
<proteinExistence type="inferred from homology"/>
<evidence type="ECO:0000313" key="8">
    <source>
        <dbReference type="EMBL" id="SFE44849.1"/>
    </source>
</evidence>
<dbReference type="InterPro" id="IPR044068">
    <property type="entry name" value="CB"/>
</dbReference>
<dbReference type="InterPro" id="IPR013762">
    <property type="entry name" value="Integrase-like_cat_sf"/>
</dbReference>
<dbReference type="AlphaFoldDB" id="A0A1I2AM73"/>
<accession>A0A1I2AM73</accession>
<keyword evidence="3 5" id="KW-0238">DNA-binding</keyword>
<evidence type="ECO:0000256" key="4">
    <source>
        <dbReference type="ARBA" id="ARBA00023172"/>
    </source>
</evidence>
<dbReference type="InterPro" id="IPR011010">
    <property type="entry name" value="DNA_brk_join_enz"/>
</dbReference>
<evidence type="ECO:0000313" key="9">
    <source>
        <dbReference type="Proteomes" id="UP000199513"/>
    </source>
</evidence>
<reference evidence="8 9" key="1">
    <citation type="submission" date="2016-10" db="EMBL/GenBank/DDBJ databases">
        <authorList>
            <person name="de Groot N.N."/>
        </authorList>
    </citation>
    <scope>NUCLEOTIDE SEQUENCE [LARGE SCALE GENOMIC DNA]</scope>
    <source>
        <strain>GEY</strain>
        <strain evidence="9">DSM 9560</strain>
    </source>
</reference>
<comment type="similarity">
    <text evidence="1">Belongs to the 'phage' integrase family.</text>
</comment>
<feature type="domain" description="Core-binding (CB)" evidence="7">
    <location>
        <begin position="272"/>
        <end position="348"/>
    </location>
</feature>
<name>A0A1I2AM73_9BACT</name>
<dbReference type="InterPro" id="IPR004107">
    <property type="entry name" value="Integrase_SAM-like_N"/>
</dbReference>
<keyword evidence="4" id="KW-0233">DNA recombination</keyword>
<dbReference type="NCBIfam" id="NF040815">
    <property type="entry name" value="recomb_XerA_Arch"/>
    <property type="match status" value="1"/>
</dbReference>
<dbReference type="PROSITE" id="PS51898">
    <property type="entry name" value="TYR_RECOMBINASE"/>
    <property type="match status" value="1"/>
</dbReference>
<protein>
    <submittedName>
        <fullName evidence="8">Site-specific recombinase XerD</fullName>
    </submittedName>
</protein>
<dbReference type="InterPro" id="IPR010998">
    <property type="entry name" value="Integrase_recombinase_N"/>
</dbReference>
<dbReference type="STRING" id="1003.SAMN04488541_1001225"/>
<dbReference type="CDD" id="cd01193">
    <property type="entry name" value="INT_IntI_C"/>
    <property type="match status" value="1"/>
</dbReference>
<dbReference type="PANTHER" id="PTHR30349">
    <property type="entry name" value="PHAGE INTEGRASE-RELATED"/>
    <property type="match status" value="1"/>
</dbReference>
<dbReference type="RefSeq" id="WP_091538487.1">
    <property type="nucleotide sequence ID" value="NZ_FONY01000001.1"/>
</dbReference>
<dbReference type="PROSITE" id="PS51900">
    <property type="entry name" value="CB"/>
    <property type="match status" value="1"/>
</dbReference>
<feature type="domain" description="Tyr recombinase" evidence="6">
    <location>
        <begin position="365"/>
        <end position="540"/>
    </location>
</feature>
<gene>
    <name evidence="8" type="ORF">SAMN04488541_1001225</name>
</gene>
<dbReference type="GO" id="GO:0006310">
    <property type="term" value="P:DNA recombination"/>
    <property type="evidence" value="ECO:0007669"/>
    <property type="project" value="UniProtKB-KW"/>
</dbReference>
<keyword evidence="9" id="KW-1185">Reference proteome</keyword>
<evidence type="ECO:0000259" key="6">
    <source>
        <dbReference type="PROSITE" id="PS51898"/>
    </source>
</evidence>
<organism evidence="8 9">
    <name type="scientific">Thermoflexibacter ruber</name>
    <dbReference type="NCBI Taxonomy" id="1003"/>
    <lineage>
        <taxon>Bacteria</taxon>
        <taxon>Pseudomonadati</taxon>
        <taxon>Bacteroidota</taxon>
        <taxon>Cytophagia</taxon>
        <taxon>Cytophagales</taxon>
        <taxon>Thermoflexibacteraceae</taxon>
        <taxon>Thermoflexibacter</taxon>
    </lineage>
</organism>
<evidence type="ECO:0000256" key="3">
    <source>
        <dbReference type="ARBA" id="ARBA00023125"/>
    </source>
</evidence>
<dbReference type="Gene3D" id="1.10.150.130">
    <property type="match status" value="1"/>
</dbReference>
<sequence>MIKATKIIHREETRIKVDFPYNQEFITLLRQVEGAKWSKTHKAWHIPYTKEAFGKLKSLFPDIIVDKPEKAETQTEEKSKPAATVPKEEVNLPKVSSVLVEVIGRKIILKLPKNELDTKFILTLRFSKFDKAQKVWLIPNYPDNLELIKEYFKDRICNITIHQEIEVKTGKETTQKIDAKDVLVIKTQTNRLRLIFSFNKALTLAIKKMPFWSWDSKNKWWTIPFSDKLLAQIQAIVKNEGLNFHYEEEKTDTSKVARKTEYDVPNYRSCPESMILKLKELRYSERTIKAYKSLFEEFINHYPTVEIDKIDEEKIIAFCRYLVIDRKVSASTQNQAINAIKFYYERVLGGQRKFYFLERPNKEKALPTVLSMEEVSAILKASTNLKHKAILTVIYSAGLRISELINLKIKDIDSERKQIRIEQSKGKKDRYTLLSTKTLDLLRTYFKAYKPKEYLFEGQEGGRYSARSIQAFFQEICKKVGIKKKVSVHTLRHSFATHLLENGTDLRYIQVLLGHESTKTTEVYTHVTTKGFDQIKSPLDNLDI</sequence>
<dbReference type="OrthoDB" id="9801717at2"/>